<gene>
    <name evidence="1" type="ORF">CONCODRAFT_16246</name>
</gene>
<sequence length="229" mass="26210">MYLKGYEDWKAKEIAFSNNIKLFENIMEWGGGNPNIHNDYFSFRRALYSSITDAVYSMEVRGVENGDDTYRVYAGTSPFKWFNNEYTVYANGRDPKKDEKEITMSDQISDIASAVYNNKRDKDSKLKDGESEWEGTFVGKEAAVDVVIKWDRNVWVSTAHLPAQGKFRGRLVTHAEVYAAVYKSMMTAINTGRDVKGSTKAALEEHFTGRNTLGFWDRLQNKIVDDMSQ</sequence>
<name>A0A137PBE2_CONC2</name>
<dbReference type="EMBL" id="KQ964455">
    <property type="protein sequence ID" value="KXN72325.1"/>
    <property type="molecule type" value="Genomic_DNA"/>
</dbReference>
<evidence type="ECO:0000313" key="1">
    <source>
        <dbReference type="EMBL" id="KXN72325.1"/>
    </source>
</evidence>
<proteinExistence type="predicted"/>
<organism evidence="1 2">
    <name type="scientific">Conidiobolus coronatus (strain ATCC 28846 / CBS 209.66 / NRRL 28638)</name>
    <name type="common">Delacroixia coronata</name>
    <dbReference type="NCBI Taxonomy" id="796925"/>
    <lineage>
        <taxon>Eukaryota</taxon>
        <taxon>Fungi</taxon>
        <taxon>Fungi incertae sedis</taxon>
        <taxon>Zoopagomycota</taxon>
        <taxon>Entomophthoromycotina</taxon>
        <taxon>Entomophthoromycetes</taxon>
        <taxon>Entomophthorales</taxon>
        <taxon>Ancylistaceae</taxon>
        <taxon>Conidiobolus</taxon>
    </lineage>
</organism>
<accession>A0A137PBE2</accession>
<dbReference type="AlphaFoldDB" id="A0A137PBE2"/>
<evidence type="ECO:0000313" key="2">
    <source>
        <dbReference type="Proteomes" id="UP000070444"/>
    </source>
</evidence>
<keyword evidence="2" id="KW-1185">Reference proteome</keyword>
<reference evidence="1 2" key="1">
    <citation type="journal article" date="2015" name="Genome Biol. Evol.">
        <title>Phylogenomic analyses indicate that early fungi evolved digesting cell walls of algal ancestors of land plants.</title>
        <authorList>
            <person name="Chang Y."/>
            <person name="Wang S."/>
            <person name="Sekimoto S."/>
            <person name="Aerts A.L."/>
            <person name="Choi C."/>
            <person name="Clum A."/>
            <person name="LaButti K.M."/>
            <person name="Lindquist E.A."/>
            <person name="Yee Ngan C."/>
            <person name="Ohm R.A."/>
            <person name="Salamov A.A."/>
            <person name="Grigoriev I.V."/>
            <person name="Spatafora J.W."/>
            <person name="Berbee M.L."/>
        </authorList>
    </citation>
    <scope>NUCLEOTIDE SEQUENCE [LARGE SCALE GENOMIC DNA]</scope>
    <source>
        <strain evidence="1 2">NRRL 28638</strain>
    </source>
</reference>
<dbReference type="Proteomes" id="UP000070444">
    <property type="component" value="Unassembled WGS sequence"/>
</dbReference>
<protein>
    <submittedName>
        <fullName evidence="1">Uncharacterized protein</fullName>
    </submittedName>
</protein>